<organism evidence="2 3">
    <name type="scientific">Trypanosoma vivax (strain Y486)</name>
    <dbReference type="NCBI Taxonomy" id="1055687"/>
    <lineage>
        <taxon>Eukaryota</taxon>
        <taxon>Discoba</taxon>
        <taxon>Euglenozoa</taxon>
        <taxon>Kinetoplastea</taxon>
        <taxon>Metakinetoplastina</taxon>
        <taxon>Trypanosomatida</taxon>
        <taxon>Trypanosomatidae</taxon>
        <taxon>Trypanosoma</taxon>
        <taxon>Duttonella</taxon>
    </lineage>
</organism>
<feature type="region of interest" description="Disordered" evidence="1">
    <location>
        <begin position="212"/>
        <end position="288"/>
    </location>
</feature>
<reference evidence="2 3" key="1">
    <citation type="journal article" date="2012" name="Proc. Natl. Acad. Sci. U.S.A.">
        <title>Antigenic diversity is generated by distinct evolutionary mechanisms in African trypanosome species.</title>
        <authorList>
            <person name="Jackson A.P."/>
            <person name="Berry A."/>
            <person name="Aslett M."/>
            <person name="Allison H.C."/>
            <person name="Burton P."/>
            <person name="Vavrova-Anderson J."/>
            <person name="Brown R."/>
            <person name="Browne H."/>
            <person name="Corton N."/>
            <person name="Hauser H."/>
            <person name="Gamble J."/>
            <person name="Gilderthorp R."/>
            <person name="Marcello L."/>
            <person name="McQuillan J."/>
            <person name="Otto T.D."/>
            <person name="Quail M.A."/>
            <person name="Sanders M.J."/>
            <person name="van Tonder A."/>
            <person name="Ginger M.L."/>
            <person name="Field M.C."/>
            <person name="Barry J.D."/>
            <person name="Hertz-Fowler C."/>
            <person name="Berriman M."/>
        </authorList>
    </citation>
    <scope>NUCLEOTIDE SEQUENCE</scope>
    <source>
        <strain evidence="2 3">Y486</strain>
    </source>
</reference>
<dbReference type="AlphaFoldDB" id="F9WQ96"/>
<keyword evidence="3" id="KW-1185">Reference proteome</keyword>
<sequence length="288" mass="31844">MPVVDTFFAVAIVPGAVRLSFFAQCTECRAFRASGRCSPQPRSAAFQRRHARPRGVRAELRTRRCPHWCRGLPPACARASSSPGPVCSGSPRSCDRVSAEASAHRHPFAPGDTQSPIDSAAAMLRRWRGRTARLRRSRAPLLLGRAGTGVVLAVSPQERPRPRRGAALRRGDGRRSLSEAYRWVCLRREDAARGRWVRQAPPQVAMRRAFLAQERARPVRGRRKQQAGKHTRALDKRADGNARARTVAGGGQAATARHESSPSAQPLSEEIERVRRRDGARRVDEGRP</sequence>
<feature type="compositionally biased region" description="Basic and acidic residues" evidence="1">
    <location>
        <begin position="270"/>
        <end position="288"/>
    </location>
</feature>
<feature type="compositionally biased region" description="Basic residues" evidence="1">
    <location>
        <begin position="218"/>
        <end position="231"/>
    </location>
</feature>
<feature type="compositionally biased region" description="Basic and acidic residues" evidence="1">
    <location>
        <begin position="232"/>
        <end position="242"/>
    </location>
</feature>
<dbReference type="VEuPathDB" id="TriTrypDB:TvY486_0024360"/>
<accession>F9WQ96</accession>
<gene>
    <name evidence="2" type="ORF">TvY486_0024360</name>
</gene>
<evidence type="ECO:0000313" key="2">
    <source>
        <dbReference type="EMBL" id="CCD19723.1"/>
    </source>
</evidence>
<name>F9WQ96_TRYVY</name>
<dbReference type="EMBL" id="CAEX01003994">
    <property type="protein sequence ID" value="CCD19723.1"/>
    <property type="molecule type" value="Genomic_DNA"/>
</dbReference>
<dbReference type="Proteomes" id="UP000009027">
    <property type="component" value="Unassembled WGS sequence"/>
</dbReference>
<proteinExistence type="predicted"/>
<protein>
    <submittedName>
        <fullName evidence="2">Uncharacterized protein</fullName>
    </submittedName>
</protein>
<evidence type="ECO:0000313" key="3">
    <source>
        <dbReference type="Proteomes" id="UP000009027"/>
    </source>
</evidence>
<evidence type="ECO:0000256" key="1">
    <source>
        <dbReference type="SAM" id="MobiDB-lite"/>
    </source>
</evidence>